<keyword evidence="1" id="KW-0812">Transmembrane</keyword>
<evidence type="ECO:0000256" key="1">
    <source>
        <dbReference type="SAM" id="Phobius"/>
    </source>
</evidence>
<gene>
    <name evidence="2" type="ORF">METZ01_LOCUS451463</name>
</gene>
<dbReference type="AlphaFoldDB" id="A0A382ZTL9"/>
<sequence>MDTNEEQQVSRKRLIGRILAFAATFVVFASLLWLLWGNLRQNVWVYYTDDA</sequence>
<feature type="transmembrane region" description="Helical" evidence="1">
    <location>
        <begin position="14"/>
        <end position="36"/>
    </location>
</feature>
<reference evidence="2" key="1">
    <citation type="submission" date="2018-05" db="EMBL/GenBank/DDBJ databases">
        <authorList>
            <person name="Lanie J.A."/>
            <person name="Ng W.-L."/>
            <person name="Kazmierczak K.M."/>
            <person name="Andrzejewski T.M."/>
            <person name="Davidsen T.M."/>
            <person name="Wayne K.J."/>
            <person name="Tettelin H."/>
            <person name="Glass J.I."/>
            <person name="Rusch D."/>
            <person name="Podicherti R."/>
            <person name="Tsui H.-C.T."/>
            <person name="Winkler M.E."/>
        </authorList>
    </citation>
    <scope>NUCLEOTIDE SEQUENCE</scope>
</reference>
<keyword evidence="1" id="KW-1133">Transmembrane helix</keyword>
<organism evidence="2">
    <name type="scientific">marine metagenome</name>
    <dbReference type="NCBI Taxonomy" id="408172"/>
    <lineage>
        <taxon>unclassified sequences</taxon>
        <taxon>metagenomes</taxon>
        <taxon>ecological metagenomes</taxon>
    </lineage>
</organism>
<proteinExistence type="predicted"/>
<name>A0A382ZTL9_9ZZZZ</name>
<accession>A0A382ZTL9</accession>
<feature type="non-terminal residue" evidence="2">
    <location>
        <position position="51"/>
    </location>
</feature>
<dbReference type="EMBL" id="UINC01186403">
    <property type="protein sequence ID" value="SVD98609.1"/>
    <property type="molecule type" value="Genomic_DNA"/>
</dbReference>
<keyword evidence="1" id="KW-0472">Membrane</keyword>
<protein>
    <submittedName>
        <fullName evidence="2">Uncharacterized protein</fullName>
    </submittedName>
</protein>
<evidence type="ECO:0000313" key="2">
    <source>
        <dbReference type="EMBL" id="SVD98609.1"/>
    </source>
</evidence>